<feature type="transmembrane region" description="Helical" evidence="6">
    <location>
        <begin position="105"/>
        <end position="130"/>
    </location>
</feature>
<reference evidence="8 9" key="1">
    <citation type="submission" date="2020-03" db="EMBL/GenBank/DDBJ databases">
        <title>WGS of actinomycetes isolated from Thailand.</title>
        <authorList>
            <person name="Thawai C."/>
        </authorList>
    </citation>
    <scope>NUCLEOTIDE SEQUENCE [LARGE SCALE GENOMIC DNA]</scope>
    <source>
        <strain evidence="8 9">FMUSA5-5</strain>
    </source>
</reference>
<feature type="transmembrane region" description="Helical" evidence="6">
    <location>
        <begin position="407"/>
        <end position="426"/>
    </location>
</feature>
<feature type="transmembrane region" description="Helical" evidence="6">
    <location>
        <begin position="53"/>
        <end position="78"/>
    </location>
</feature>
<dbReference type="InterPro" id="IPR003838">
    <property type="entry name" value="ABC3_permease_C"/>
</dbReference>
<accession>A0ABX1BED3</accession>
<keyword evidence="3 6" id="KW-0812">Transmembrane</keyword>
<feature type="transmembrane region" description="Helical" evidence="6">
    <location>
        <begin position="190"/>
        <end position="209"/>
    </location>
</feature>
<dbReference type="EMBL" id="JAATEP010000044">
    <property type="protein sequence ID" value="NJP96026.1"/>
    <property type="molecule type" value="Genomic_DNA"/>
</dbReference>
<evidence type="ECO:0000313" key="8">
    <source>
        <dbReference type="EMBL" id="NJP96026.1"/>
    </source>
</evidence>
<keyword evidence="2" id="KW-1003">Cell membrane</keyword>
<protein>
    <submittedName>
        <fullName evidence="8">ABC transporter permease</fullName>
    </submittedName>
</protein>
<feature type="transmembrane region" description="Helical" evidence="6">
    <location>
        <begin position="150"/>
        <end position="169"/>
    </location>
</feature>
<name>A0ABX1BED3_9ACTN</name>
<evidence type="ECO:0000256" key="5">
    <source>
        <dbReference type="ARBA" id="ARBA00023136"/>
    </source>
</evidence>
<dbReference type="PANTHER" id="PTHR30287">
    <property type="entry name" value="MEMBRANE COMPONENT OF PREDICTED ABC SUPERFAMILY METABOLITE UPTAKE TRANSPORTER"/>
    <property type="match status" value="1"/>
</dbReference>
<evidence type="ECO:0000256" key="1">
    <source>
        <dbReference type="ARBA" id="ARBA00004651"/>
    </source>
</evidence>
<dbReference type="RefSeq" id="WP_168017659.1">
    <property type="nucleotide sequence ID" value="NZ_JAATEP010000044.1"/>
</dbReference>
<sequence>MMLVLAWNNVRDGRAGLAASFTSVLLAVMLVAGGGLLIAGADTRADLDGIVGLLAVSAAVSAFVSVFVVAGTLSLHVLRQRRTWALLRSVGMTPRQVRRLVMAEALMLGVLAAVPGCVLAVPYALVMGAVLRVTGLAPGGVPVRITAGPFVPALVAGLVVTLLAARVAARKATRVGPLEVLRDSAAQRRLLPWPRAVAGVAALAAGIVLVELVPRVKPADAPPTGLGAAMMLCVAASALGPVLLRALGGLLGAVAARLDPGPGTLAASWMVTQPRRAMSAASPVVLTVALSCTFLFAVATSDAVAGVTRTGASAWAAPTLVGSAVIYTVVAVLNATAMSVAERGEEMRTLRTVGAKPRQLVRALCWETLLVTGVGALLGTAIAAASLSALGEALTGEPWFAYSLPQYAGLVAICAASGLAATLGAARRAQRG</sequence>
<feature type="domain" description="ABC3 transporter permease C-terminal" evidence="7">
    <location>
        <begin position="323"/>
        <end position="423"/>
    </location>
</feature>
<feature type="transmembrane region" description="Helical" evidence="6">
    <location>
        <begin position="363"/>
        <end position="387"/>
    </location>
</feature>
<feature type="domain" description="ABC3 transporter permease C-terminal" evidence="7">
    <location>
        <begin position="57"/>
        <end position="175"/>
    </location>
</feature>
<evidence type="ECO:0000259" key="7">
    <source>
        <dbReference type="Pfam" id="PF02687"/>
    </source>
</evidence>
<evidence type="ECO:0000256" key="3">
    <source>
        <dbReference type="ARBA" id="ARBA00022692"/>
    </source>
</evidence>
<dbReference type="PANTHER" id="PTHR30287:SF1">
    <property type="entry name" value="INNER MEMBRANE PROTEIN"/>
    <property type="match status" value="1"/>
</dbReference>
<feature type="transmembrane region" description="Helical" evidence="6">
    <location>
        <begin position="229"/>
        <end position="256"/>
    </location>
</feature>
<keyword evidence="5 6" id="KW-0472">Membrane</keyword>
<evidence type="ECO:0000256" key="4">
    <source>
        <dbReference type="ARBA" id="ARBA00022989"/>
    </source>
</evidence>
<keyword evidence="4 6" id="KW-1133">Transmembrane helix</keyword>
<feature type="transmembrane region" description="Helical" evidence="6">
    <location>
        <begin position="319"/>
        <end position="342"/>
    </location>
</feature>
<dbReference type="Proteomes" id="UP000696294">
    <property type="component" value="Unassembled WGS sequence"/>
</dbReference>
<evidence type="ECO:0000313" key="9">
    <source>
        <dbReference type="Proteomes" id="UP000696294"/>
    </source>
</evidence>
<comment type="caution">
    <text evidence="8">The sequence shown here is derived from an EMBL/GenBank/DDBJ whole genome shotgun (WGS) entry which is preliminary data.</text>
</comment>
<keyword evidence="9" id="KW-1185">Reference proteome</keyword>
<feature type="transmembrane region" description="Helical" evidence="6">
    <location>
        <begin position="21"/>
        <end position="41"/>
    </location>
</feature>
<proteinExistence type="predicted"/>
<dbReference type="Pfam" id="PF02687">
    <property type="entry name" value="FtsX"/>
    <property type="match status" value="2"/>
</dbReference>
<organism evidence="8 9">
    <name type="scientific">Nonomuraea composti</name>
    <dbReference type="NCBI Taxonomy" id="2720023"/>
    <lineage>
        <taxon>Bacteria</taxon>
        <taxon>Bacillati</taxon>
        <taxon>Actinomycetota</taxon>
        <taxon>Actinomycetes</taxon>
        <taxon>Streptosporangiales</taxon>
        <taxon>Streptosporangiaceae</taxon>
        <taxon>Nonomuraea</taxon>
    </lineage>
</organism>
<feature type="transmembrane region" description="Helical" evidence="6">
    <location>
        <begin position="277"/>
        <end position="299"/>
    </location>
</feature>
<comment type="subcellular location">
    <subcellularLocation>
        <location evidence="1">Cell membrane</location>
        <topology evidence="1">Multi-pass membrane protein</topology>
    </subcellularLocation>
</comment>
<dbReference type="InterPro" id="IPR038766">
    <property type="entry name" value="Membrane_comp_ABC_pdt"/>
</dbReference>
<evidence type="ECO:0000256" key="6">
    <source>
        <dbReference type="SAM" id="Phobius"/>
    </source>
</evidence>
<gene>
    <name evidence="8" type="ORF">HCN51_42455</name>
</gene>
<evidence type="ECO:0000256" key="2">
    <source>
        <dbReference type="ARBA" id="ARBA00022475"/>
    </source>
</evidence>